<feature type="repeat" description="ANK" evidence="1">
    <location>
        <begin position="15"/>
        <end position="47"/>
    </location>
</feature>
<dbReference type="SUPFAM" id="SSF48403">
    <property type="entry name" value="Ankyrin repeat"/>
    <property type="match status" value="1"/>
</dbReference>
<dbReference type="InterPro" id="IPR002110">
    <property type="entry name" value="Ankyrin_rpt"/>
</dbReference>
<dbReference type="PROSITE" id="PS50297">
    <property type="entry name" value="ANK_REP_REGION"/>
    <property type="match status" value="1"/>
</dbReference>
<dbReference type="PATRIC" id="fig|1240687.3.peg.1080"/>
<dbReference type="Proteomes" id="UP000011980">
    <property type="component" value="Unassembled WGS sequence"/>
</dbReference>
<protein>
    <submittedName>
        <fullName evidence="2">Ankyrin repeat domain protein</fullName>
    </submittedName>
</protein>
<gene>
    <name evidence="2" type="ORF">LEP1GSC008_1485</name>
</gene>
<accession>M6FA50</accession>
<evidence type="ECO:0000256" key="1">
    <source>
        <dbReference type="PROSITE-ProRule" id="PRU00023"/>
    </source>
</evidence>
<dbReference type="AlphaFoldDB" id="M6FA50"/>
<evidence type="ECO:0000313" key="3">
    <source>
        <dbReference type="Proteomes" id="UP000011980"/>
    </source>
</evidence>
<dbReference type="PROSITE" id="PS50088">
    <property type="entry name" value="ANK_REPEAT"/>
    <property type="match status" value="1"/>
</dbReference>
<sequence>MLIDAGADLNAADRTGDTPLSFAIQNGLFEIVPLLVESGAVVEHPNAFVSK</sequence>
<comment type="caution">
    <text evidence="2">The sequence shown here is derived from an EMBL/GenBank/DDBJ whole genome shotgun (WGS) entry which is preliminary data.</text>
</comment>
<organism evidence="2 3">
    <name type="scientific">Leptospira kirschneri serovar Bulgarica str. Nikolaevo</name>
    <dbReference type="NCBI Taxonomy" id="1240687"/>
    <lineage>
        <taxon>Bacteria</taxon>
        <taxon>Pseudomonadati</taxon>
        <taxon>Spirochaetota</taxon>
        <taxon>Spirochaetia</taxon>
        <taxon>Leptospirales</taxon>
        <taxon>Leptospiraceae</taxon>
        <taxon>Leptospira</taxon>
    </lineage>
</organism>
<dbReference type="EMBL" id="ANCE01000065">
    <property type="protein sequence ID" value="EMK25295.1"/>
    <property type="molecule type" value="Genomic_DNA"/>
</dbReference>
<dbReference type="Gene3D" id="1.25.40.20">
    <property type="entry name" value="Ankyrin repeat-containing domain"/>
    <property type="match status" value="1"/>
</dbReference>
<name>M6FA50_9LEPT</name>
<reference evidence="2 3" key="1">
    <citation type="submission" date="2013-01" db="EMBL/GenBank/DDBJ databases">
        <authorList>
            <person name="Harkins D.M."/>
            <person name="Durkin A.S."/>
            <person name="Brinkac L.M."/>
            <person name="Haft D.H."/>
            <person name="Selengut J.D."/>
            <person name="Sanka R."/>
            <person name="DePew J."/>
            <person name="Purushe J."/>
            <person name="Galloway R.L."/>
            <person name="Vinetz J.M."/>
            <person name="Sutton G.G."/>
            <person name="Nierman W.C."/>
            <person name="Fouts D.E."/>
        </authorList>
    </citation>
    <scope>NUCLEOTIDE SEQUENCE [LARGE SCALE GENOMIC DNA]</scope>
    <source>
        <strain evidence="2 3">Nikolaevo</strain>
    </source>
</reference>
<dbReference type="InterPro" id="IPR036770">
    <property type="entry name" value="Ankyrin_rpt-contain_sf"/>
</dbReference>
<proteinExistence type="predicted"/>
<dbReference type="Pfam" id="PF12796">
    <property type="entry name" value="Ank_2"/>
    <property type="match status" value="1"/>
</dbReference>
<keyword evidence="1" id="KW-0040">ANK repeat</keyword>
<evidence type="ECO:0000313" key="2">
    <source>
        <dbReference type="EMBL" id="EMK25295.1"/>
    </source>
</evidence>